<accession>A0A919J925</accession>
<proteinExistence type="predicted"/>
<dbReference type="Proteomes" id="UP000647172">
    <property type="component" value="Unassembled WGS sequence"/>
</dbReference>
<evidence type="ECO:0000313" key="2">
    <source>
        <dbReference type="Proteomes" id="UP000647172"/>
    </source>
</evidence>
<keyword evidence="2" id="KW-1185">Reference proteome</keyword>
<protein>
    <submittedName>
        <fullName evidence="1">Uncharacterized protein</fullName>
    </submittedName>
</protein>
<organism evidence="1 2">
    <name type="scientific">Actinoplanes nipponensis</name>
    <dbReference type="NCBI Taxonomy" id="135950"/>
    <lineage>
        <taxon>Bacteria</taxon>
        <taxon>Bacillati</taxon>
        <taxon>Actinomycetota</taxon>
        <taxon>Actinomycetes</taxon>
        <taxon>Micromonosporales</taxon>
        <taxon>Micromonosporaceae</taxon>
        <taxon>Actinoplanes</taxon>
    </lineage>
</organism>
<name>A0A919J925_9ACTN</name>
<dbReference type="AlphaFoldDB" id="A0A919J925"/>
<comment type="caution">
    <text evidence="1">The sequence shown here is derived from an EMBL/GenBank/DDBJ whole genome shotgun (WGS) entry which is preliminary data.</text>
</comment>
<reference evidence="1" key="1">
    <citation type="submission" date="2021-01" db="EMBL/GenBank/DDBJ databases">
        <title>Whole genome shotgun sequence of Actinoplanes nipponensis NBRC 14063.</title>
        <authorList>
            <person name="Komaki H."/>
            <person name="Tamura T."/>
        </authorList>
    </citation>
    <scope>NUCLEOTIDE SEQUENCE</scope>
    <source>
        <strain evidence="1">NBRC 14063</strain>
    </source>
</reference>
<evidence type="ECO:0000313" key="1">
    <source>
        <dbReference type="EMBL" id="GIE46649.1"/>
    </source>
</evidence>
<dbReference type="EMBL" id="BOMQ01000004">
    <property type="protein sequence ID" value="GIE46649.1"/>
    <property type="molecule type" value="Genomic_DNA"/>
</dbReference>
<gene>
    <name evidence="1" type="ORF">Ani05nite_01830</name>
</gene>
<sequence>MGQHVPDGPARQGGRLEHRAVVQPLRGTDQPFGGLINVGHEHKRVDCHDRLHRAKRGPGGHDEDKGVTVKTLAPEFAFVAVVPSVPSVQTRQTIAEGVGIVLFVVRAFRFLPEAAA</sequence>